<name>A0ABY1Q7M8_9SPHN</name>
<keyword evidence="2" id="KW-1185">Reference proteome</keyword>
<evidence type="ECO:0000313" key="2">
    <source>
        <dbReference type="Proteomes" id="UP001157910"/>
    </source>
</evidence>
<dbReference type="SUPFAM" id="SSF103515">
    <property type="entry name" value="Autotransporter"/>
    <property type="match status" value="1"/>
</dbReference>
<comment type="caution">
    <text evidence="1">The sequence shown here is derived from an EMBL/GenBank/DDBJ whole genome shotgun (WGS) entry which is preliminary data.</text>
</comment>
<reference evidence="1 2" key="1">
    <citation type="submission" date="2017-05" db="EMBL/GenBank/DDBJ databases">
        <authorList>
            <person name="Varghese N."/>
            <person name="Submissions S."/>
        </authorList>
    </citation>
    <scope>NUCLEOTIDE SEQUENCE [LARGE SCALE GENOMIC DNA]</scope>
    <source>
        <strain evidence="1 2">SM16</strain>
    </source>
</reference>
<accession>A0ABY1Q7M8</accession>
<dbReference type="Proteomes" id="UP001157910">
    <property type="component" value="Unassembled WGS sequence"/>
</dbReference>
<organism evidence="1 2">
    <name type="scientific">Novosphingobium panipatense</name>
    <dbReference type="NCBI Taxonomy" id="428991"/>
    <lineage>
        <taxon>Bacteria</taxon>
        <taxon>Pseudomonadati</taxon>
        <taxon>Pseudomonadota</taxon>
        <taxon>Alphaproteobacteria</taxon>
        <taxon>Sphingomonadales</taxon>
        <taxon>Sphingomonadaceae</taxon>
        <taxon>Novosphingobium</taxon>
    </lineage>
</organism>
<dbReference type="InterPro" id="IPR007433">
    <property type="entry name" value="DUF481"/>
</dbReference>
<protein>
    <submittedName>
        <fullName evidence="1">Salt-induced outer membrane protein</fullName>
    </submittedName>
</protein>
<gene>
    <name evidence="1" type="ORF">SAMN06296065_102435</name>
</gene>
<sequence length="316" mass="34662">MEVGLVPVPPPPLVLDLADYPAYVPFVAAGPPRLPQPVRAMLEAGMKTDDSAAVSALVKFAIQTNPYDKDEIRDLHRAYNDRRARELAAMTAAKIARIRASGVLELWEGQVEMGAFRSTGNTSNFGVTGAAKLDRKGINWEHMLQARADYQEDRGQVTRSQYSASYQPRYTLDEGFFTYGRAQFERDKIQGFAARYSLAAGLGYRILDRPGMTLALEAGPAARHVNYVDGLDTTTWSTLSSVDFDWTLNPTIKLTQDASAYVGSDNSTFTSLTGLEAGMAKGLKVKLSYSIEHETSPPPGALKTDTISRFSLLYGF</sequence>
<proteinExistence type="predicted"/>
<evidence type="ECO:0000313" key="1">
    <source>
        <dbReference type="EMBL" id="SMP58212.1"/>
    </source>
</evidence>
<dbReference type="InterPro" id="IPR036709">
    <property type="entry name" value="Autotransporte_beta_dom_sf"/>
</dbReference>
<dbReference type="Pfam" id="PF04338">
    <property type="entry name" value="DUF481"/>
    <property type="match status" value="1"/>
</dbReference>
<dbReference type="EMBL" id="FXUI01000002">
    <property type="protein sequence ID" value="SMP58212.1"/>
    <property type="molecule type" value="Genomic_DNA"/>
</dbReference>